<dbReference type="SUPFAM" id="SSF53474">
    <property type="entry name" value="alpha/beta-Hydrolases"/>
    <property type="match status" value="1"/>
</dbReference>
<dbReference type="InterPro" id="IPR029058">
    <property type="entry name" value="AB_hydrolase_fold"/>
</dbReference>
<dbReference type="OrthoDB" id="9806180at2"/>
<organism evidence="3 4">
    <name type="scientific">Paraphotobacterium marinum</name>
    <dbReference type="NCBI Taxonomy" id="1755811"/>
    <lineage>
        <taxon>Bacteria</taxon>
        <taxon>Pseudomonadati</taxon>
        <taxon>Pseudomonadota</taxon>
        <taxon>Gammaproteobacteria</taxon>
        <taxon>Vibrionales</taxon>
        <taxon>Vibrionaceae</taxon>
        <taxon>Paraphotobacterium</taxon>
    </lineage>
</organism>
<feature type="domain" description="Alpha/beta hydrolase fold-3" evidence="2">
    <location>
        <begin position="80"/>
        <end position="281"/>
    </location>
</feature>
<dbReference type="EMBL" id="CP022356">
    <property type="protein sequence ID" value="ASK78924.1"/>
    <property type="molecule type" value="Genomic_DNA"/>
</dbReference>
<dbReference type="AlphaFoldDB" id="A0A220VEV0"/>
<protein>
    <submittedName>
        <fullName evidence="3">Carboxylesterase</fullName>
    </submittedName>
</protein>
<evidence type="ECO:0000259" key="2">
    <source>
        <dbReference type="Pfam" id="PF07859"/>
    </source>
</evidence>
<dbReference type="GO" id="GO:0016787">
    <property type="term" value="F:hydrolase activity"/>
    <property type="evidence" value="ECO:0007669"/>
    <property type="project" value="UniProtKB-KW"/>
</dbReference>
<dbReference type="InterPro" id="IPR050300">
    <property type="entry name" value="GDXG_lipolytic_enzyme"/>
</dbReference>
<dbReference type="Proteomes" id="UP000242175">
    <property type="component" value="Chromosome small"/>
</dbReference>
<keyword evidence="4" id="KW-1185">Reference proteome</keyword>
<evidence type="ECO:0000313" key="3">
    <source>
        <dbReference type="EMBL" id="ASK78924.1"/>
    </source>
</evidence>
<dbReference type="Gene3D" id="3.40.50.1820">
    <property type="entry name" value="alpha/beta hydrolase"/>
    <property type="match status" value="1"/>
</dbReference>
<sequence length="305" mass="34666">MEHITDSLKTFLKAQNELIKQLALAGYQPDPIANRASLELLTQTYVTTAPSLDLTKKISYKDIPLKIYHPEHEKNLPVFLYLHGGGHMSGSIDVYDKILTKLAFHTGNIVVAVDYKLAPEHPFPSGLNDCKLILKNMWNILNQEGINFEKSLTLGGDSAGGALSSTICHTELVELVDKLVLIYPSLDYTLSCDSIKDLGKNYLLETHYIKWLFDNYFQNNENRYDESPLFRNIPENYPDTLIITAGFDPLKSEGIKYFEKLEKAKIDVKHIHFPGMIHAFLNLENLVKNQCDKLYNDIGLFLKES</sequence>
<dbReference type="RefSeq" id="WP_089073832.1">
    <property type="nucleotide sequence ID" value="NZ_CBCSAM010000006.1"/>
</dbReference>
<proteinExistence type="predicted"/>
<dbReference type="KEGG" id="pmai:CF386_07600"/>
<name>A0A220VEV0_9GAMM</name>
<dbReference type="Pfam" id="PF07859">
    <property type="entry name" value="Abhydrolase_3"/>
    <property type="match status" value="1"/>
</dbReference>
<reference evidence="3 4" key="1">
    <citation type="journal article" date="2016" name="Int. J. Syst. Evol. Microbiol.">
        <title>Paraphotobacterium marinum gen. nov., sp. nov., a member of the family Vibrionaceae, isolated from surface seawater.</title>
        <authorList>
            <person name="Huang Z."/>
            <person name="Dong C."/>
            <person name="Shao Z."/>
        </authorList>
    </citation>
    <scope>NUCLEOTIDE SEQUENCE [LARGE SCALE GENOMIC DNA]</scope>
    <source>
        <strain evidence="3 4">NSCS20N07D</strain>
    </source>
</reference>
<evidence type="ECO:0000313" key="4">
    <source>
        <dbReference type="Proteomes" id="UP000242175"/>
    </source>
</evidence>
<gene>
    <name evidence="3" type="ORF">CF386_07600</name>
</gene>
<dbReference type="PANTHER" id="PTHR48081:SF8">
    <property type="entry name" value="ALPHA_BETA HYDROLASE FOLD-3 DOMAIN-CONTAINING PROTEIN-RELATED"/>
    <property type="match status" value="1"/>
</dbReference>
<dbReference type="InterPro" id="IPR013094">
    <property type="entry name" value="AB_hydrolase_3"/>
</dbReference>
<keyword evidence="1" id="KW-0378">Hydrolase</keyword>
<dbReference type="PANTHER" id="PTHR48081">
    <property type="entry name" value="AB HYDROLASE SUPERFAMILY PROTEIN C4A8.06C"/>
    <property type="match status" value="1"/>
</dbReference>
<accession>A0A220VEV0</accession>
<evidence type="ECO:0000256" key="1">
    <source>
        <dbReference type="ARBA" id="ARBA00022801"/>
    </source>
</evidence>